<evidence type="ECO:0000313" key="2">
    <source>
        <dbReference type="Proteomes" id="UP000004750"/>
    </source>
</evidence>
<dbReference type="Proteomes" id="UP000004750">
    <property type="component" value="Unassembled WGS sequence"/>
</dbReference>
<gene>
    <name evidence="1" type="ORF">HMPREF9080_02738</name>
</gene>
<protein>
    <submittedName>
        <fullName evidence="1">Uncharacterized protein</fullName>
    </submittedName>
</protein>
<accession>G9ZIX1</accession>
<sequence length="55" mass="6366">MVLVGYRYGRCVYEGEASALNWMGQDDDAAFYAEEDLVAEFEEMINDVKNRTHRS</sequence>
<evidence type="ECO:0000313" key="1">
    <source>
        <dbReference type="EMBL" id="EHM50792.1"/>
    </source>
</evidence>
<proteinExistence type="predicted"/>
<dbReference type="AlphaFoldDB" id="G9ZIX1"/>
<dbReference type="HOGENOM" id="CLU_3023600_0_0_6"/>
<reference evidence="1 2" key="1">
    <citation type="submission" date="2011-08" db="EMBL/GenBank/DDBJ databases">
        <authorList>
            <person name="Weinstock G."/>
            <person name="Sodergren E."/>
            <person name="Clifton S."/>
            <person name="Fulton L."/>
            <person name="Fulton B."/>
            <person name="Courtney L."/>
            <person name="Fronick C."/>
            <person name="Harrison M."/>
            <person name="Strong C."/>
            <person name="Farmer C."/>
            <person name="Delahaunty K."/>
            <person name="Markovic C."/>
            <person name="Hall O."/>
            <person name="Minx P."/>
            <person name="Tomlinson C."/>
            <person name="Mitreva M."/>
            <person name="Hou S."/>
            <person name="Chen J."/>
            <person name="Wollam A."/>
            <person name="Pepin K.H."/>
            <person name="Johnson M."/>
            <person name="Bhonagiri V."/>
            <person name="Zhang X."/>
            <person name="Suruliraj S."/>
            <person name="Warren W."/>
            <person name="Chinwalla A."/>
            <person name="Mardis E.R."/>
            <person name="Wilson R.K."/>
        </authorList>
    </citation>
    <scope>NUCLEOTIDE SEQUENCE [LARGE SCALE GENOMIC DNA]</scope>
    <source>
        <strain evidence="1 2">F0432</strain>
    </source>
</reference>
<organism evidence="1 2">
    <name type="scientific">Cardiobacterium valvarum F0432</name>
    <dbReference type="NCBI Taxonomy" id="797473"/>
    <lineage>
        <taxon>Bacteria</taxon>
        <taxon>Pseudomonadati</taxon>
        <taxon>Pseudomonadota</taxon>
        <taxon>Gammaproteobacteria</taxon>
        <taxon>Cardiobacteriales</taxon>
        <taxon>Cardiobacteriaceae</taxon>
        <taxon>Cardiobacterium</taxon>
    </lineage>
</organism>
<comment type="caution">
    <text evidence="1">The sequence shown here is derived from an EMBL/GenBank/DDBJ whole genome shotgun (WGS) entry which is preliminary data.</text>
</comment>
<name>G9ZIX1_9GAMM</name>
<dbReference type="EMBL" id="AGCM01000173">
    <property type="protein sequence ID" value="EHM50792.1"/>
    <property type="molecule type" value="Genomic_DNA"/>
</dbReference>